<comment type="caution">
    <text evidence="7">The sequence shown here is derived from an EMBL/GenBank/DDBJ whole genome shotgun (WGS) entry which is preliminary data.</text>
</comment>
<evidence type="ECO:0000256" key="3">
    <source>
        <dbReference type="ARBA" id="ARBA00022801"/>
    </source>
</evidence>
<keyword evidence="3 5" id="KW-0378">Hydrolase</keyword>
<comment type="similarity">
    <text evidence="1 5">Belongs to the peptidase S41A family.</text>
</comment>
<feature type="domain" description="PDZ" evidence="6">
    <location>
        <begin position="95"/>
        <end position="163"/>
    </location>
</feature>
<dbReference type="CDD" id="cd06782">
    <property type="entry name" value="cpPDZ_CPP-like"/>
    <property type="match status" value="1"/>
</dbReference>
<dbReference type="NCBIfam" id="TIGR00225">
    <property type="entry name" value="prc"/>
    <property type="match status" value="1"/>
</dbReference>
<dbReference type="SUPFAM" id="SSF52096">
    <property type="entry name" value="ClpP/crotonase"/>
    <property type="match status" value="1"/>
</dbReference>
<keyword evidence="4 5" id="KW-0720">Serine protease</keyword>
<dbReference type="InterPro" id="IPR036034">
    <property type="entry name" value="PDZ_sf"/>
</dbReference>
<dbReference type="InterPro" id="IPR029045">
    <property type="entry name" value="ClpP/crotonase-like_dom_sf"/>
</dbReference>
<evidence type="ECO:0000256" key="2">
    <source>
        <dbReference type="ARBA" id="ARBA00022670"/>
    </source>
</evidence>
<protein>
    <recommendedName>
        <fullName evidence="6">PDZ domain-containing protein</fullName>
    </recommendedName>
</protein>
<gene>
    <name evidence="7" type="ORF">A2799_03455</name>
</gene>
<organism evidence="7 8">
    <name type="scientific">Candidatus Roizmanbacteria bacterium RIFCSPHIGHO2_01_FULL_39_24</name>
    <dbReference type="NCBI Taxonomy" id="1802032"/>
    <lineage>
        <taxon>Bacteria</taxon>
        <taxon>Candidatus Roizmaniibacteriota</taxon>
    </lineage>
</organism>
<evidence type="ECO:0000256" key="1">
    <source>
        <dbReference type="ARBA" id="ARBA00009179"/>
    </source>
</evidence>
<dbReference type="Pfam" id="PF03572">
    <property type="entry name" value="Peptidase_S41"/>
    <property type="match status" value="1"/>
</dbReference>
<evidence type="ECO:0000256" key="5">
    <source>
        <dbReference type="RuleBase" id="RU004404"/>
    </source>
</evidence>
<dbReference type="EMBL" id="MFZH01000048">
    <property type="protein sequence ID" value="OGK17270.1"/>
    <property type="molecule type" value="Genomic_DNA"/>
</dbReference>
<keyword evidence="2 5" id="KW-0645">Protease</keyword>
<dbReference type="GO" id="GO:0030288">
    <property type="term" value="C:outer membrane-bounded periplasmic space"/>
    <property type="evidence" value="ECO:0007669"/>
    <property type="project" value="TreeGrafter"/>
</dbReference>
<dbReference type="GO" id="GO:0004175">
    <property type="term" value="F:endopeptidase activity"/>
    <property type="evidence" value="ECO:0007669"/>
    <property type="project" value="TreeGrafter"/>
</dbReference>
<dbReference type="GO" id="GO:0008236">
    <property type="term" value="F:serine-type peptidase activity"/>
    <property type="evidence" value="ECO:0007669"/>
    <property type="project" value="UniProtKB-KW"/>
</dbReference>
<dbReference type="SUPFAM" id="SSF50156">
    <property type="entry name" value="PDZ domain-like"/>
    <property type="match status" value="1"/>
</dbReference>
<dbReference type="Gene3D" id="3.30.750.44">
    <property type="match status" value="1"/>
</dbReference>
<dbReference type="GO" id="GO:0006508">
    <property type="term" value="P:proteolysis"/>
    <property type="evidence" value="ECO:0007669"/>
    <property type="project" value="UniProtKB-KW"/>
</dbReference>
<dbReference type="SMART" id="SM00228">
    <property type="entry name" value="PDZ"/>
    <property type="match status" value="1"/>
</dbReference>
<dbReference type="PANTHER" id="PTHR32060">
    <property type="entry name" value="TAIL-SPECIFIC PROTEASE"/>
    <property type="match status" value="1"/>
</dbReference>
<sequence>MKIDKHTKYILGACLGVLLFGLGFKSGEYSALSSPLIKQDFSLYQDVWTTLSQKYVDQKKIVPKQMMYDSIKGMVSSVGDPYTFFLTPEENKNTKDDLGGKFEGIGAQLGLKDNKIVVIAPIKDSPAASAGILSGDIITAVDGVSTEKWTLPQAVSKIRGKGGTTVKLALLRSGKSLTMAIKRGEIKVPTIELSYKNKAAILKLSRFGDDTNSEWDKAVEIIAQKWGLPAGRQKIKGMVLDLRDNPGGYLQSAVYLASEFLPADVVIVKQVSIGKVDELYKSDRTGKLVGIPLSILINEGSASASEIVAGALSDYKKATLVGKKSFGKGSVQEAVDLKDGAGLHVTIAKWILPKGRWINKIGVKPDIEIDNKKNEGNTLEEKDDLQLAKAITIVIK</sequence>
<evidence type="ECO:0000256" key="4">
    <source>
        <dbReference type="ARBA" id="ARBA00022825"/>
    </source>
</evidence>
<evidence type="ECO:0000259" key="6">
    <source>
        <dbReference type="PROSITE" id="PS50106"/>
    </source>
</evidence>
<dbReference type="InterPro" id="IPR001478">
    <property type="entry name" value="PDZ"/>
</dbReference>
<dbReference type="Pfam" id="PF17820">
    <property type="entry name" value="PDZ_6"/>
    <property type="match status" value="1"/>
</dbReference>
<dbReference type="AlphaFoldDB" id="A0A1F7GE92"/>
<dbReference type="Gene3D" id="3.90.226.10">
    <property type="entry name" value="2-enoyl-CoA Hydratase, Chain A, domain 1"/>
    <property type="match status" value="1"/>
</dbReference>
<evidence type="ECO:0000313" key="8">
    <source>
        <dbReference type="Proteomes" id="UP000176850"/>
    </source>
</evidence>
<dbReference type="SMART" id="SM00245">
    <property type="entry name" value="TSPc"/>
    <property type="match status" value="1"/>
</dbReference>
<dbReference type="Proteomes" id="UP000176850">
    <property type="component" value="Unassembled WGS sequence"/>
</dbReference>
<dbReference type="Gene3D" id="2.30.42.10">
    <property type="match status" value="1"/>
</dbReference>
<dbReference type="InterPro" id="IPR004447">
    <property type="entry name" value="Peptidase_S41A"/>
</dbReference>
<proteinExistence type="inferred from homology"/>
<dbReference type="InterPro" id="IPR005151">
    <property type="entry name" value="Tail-specific_protease"/>
</dbReference>
<evidence type="ECO:0000313" key="7">
    <source>
        <dbReference type="EMBL" id="OGK17270.1"/>
    </source>
</evidence>
<dbReference type="PROSITE" id="PS50106">
    <property type="entry name" value="PDZ"/>
    <property type="match status" value="1"/>
</dbReference>
<dbReference type="CDD" id="cd07560">
    <property type="entry name" value="Peptidase_S41_CPP"/>
    <property type="match status" value="1"/>
</dbReference>
<dbReference type="FunFam" id="2.30.42.10:FF:000063">
    <property type="entry name" value="Peptidase, S41 family"/>
    <property type="match status" value="1"/>
</dbReference>
<accession>A0A1F7GE92</accession>
<dbReference type="InterPro" id="IPR041489">
    <property type="entry name" value="PDZ_6"/>
</dbReference>
<dbReference type="GO" id="GO:0007165">
    <property type="term" value="P:signal transduction"/>
    <property type="evidence" value="ECO:0007669"/>
    <property type="project" value="TreeGrafter"/>
</dbReference>
<dbReference type="PANTHER" id="PTHR32060:SF30">
    <property type="entry name" value="CARBOXY-TERMINAL PROCESSING PROTEASE CTPA"/>
    <property type="match status" value="1"/>
</dbReference>
<name>A0A1F7GE92_9BACT</name>
<reference evidence="7 8" key="1">
    <citation type="journal article" date="2016" name="Nat. Commun.">
        <title>Thousands of microbial genomes shed light on interconnected biogeochemical processes in an aquifer system.</title>
        <authorList>
            <person name="Anantharaman K."/>
            <person name="Brown C.T."/>
            <person name="Hug L.A."/>
            <person name="Sharon I."/>
            <person name="Castelle C.J."/>
            <person name="Probst A.J."/>
            <person name="Thomas B.C."/>
            <person name="Singh A."/>
            <person name="Wilkins M.J."/>
            <person name="Karaoz U."/>
            <person name="Brodie E.L."/>
            <person name="Williams K.H."/>
            <person name="Hubbard S.S."/>
            <person name="Banfield J.F."/>
        </authorList>
    </citation>
    <scope>NUCLEOTIDE SEQUENCE [LARGE SCALE GENOMIC DNA]</scope>
</reference>